<dbReference type="PROSITE" id="PS51292">
    <property type="entry name" value="ZF_RING_CH"/>
    <property type="match status" value="1"/>
</dbReference>
<evidence type="ECO:0000313" key="6">
    <source>
        <dbReference type="Proteomes" id="UP000228380"/>
    </source>
</evidence>
<evidence type="ECO:0000256" key="2">
    <source>
        <dbReference type="ARBA" id="ARBA00022771"/>
    </source>
</evidence>
<keyword evidence="6" id="KW-1185">Reference proteome</keyword>
<dbReference type="SUPFAM" id="SSF57850">
    <property type="entry name" value="RING/U-box"/>
    <property type="match status" value="1"/>
</dbReference>
<dbReference type="RefSeq" id="XP_038980055.1">
    <property type="nucleotide sequence ID" value="XM_039124127.1"/>
</dbReference>
<feature type="transmembrane region" description="Helical" evidence="4">
    <location>
        <begin position="174"/>
        <end position="192"/>
    </location>
</feature>
<keyword evidence="1" id="KW-0479">Metal-binding</keyword>
<dbReference type="SMART" id="SM00744">
    <property type="entry name" value="RINGv"/>
    <property type="match status" value="1"/>
</dbReference>
<dbReference type="GeneID" id="103722642"/>
<keyword evidence="2" id="KW-0863">Zinc-finger</keyword>
<proteinExistence type="predicted"/>
<gene>
    <name evidence="7" type="primary">LOC103722642</name>
</gene>
<evidence type="ECO:0000259" key="5">
    <source>
        <dbReference type="PROSITE" id="PS51292"/>
    </source>
</evidence>
<organism evidence="6 7">
    <name type="scientific">Phoenix dactylifera</name>
    <name type="common">Date palm</name>
    <dbReference type="NCBI Taxonomy" id="42345"/>
    <lineage>
        <taxon>Eukaryota</taxon>
        <taxon>Viridiplantae</taxon>
        <taxon>Streptophyta</taxon>
        <taxon>Embryophyta</taxon>
        <taxon>Tracheophyta</taxon>
        <taxon>Spermatophyta</taxon>
        <taxon>Magnoliopsida</taxon>
        <taxon>Liliopsida</taxon>
        <taxon>Arecaceae</taxon>
        <taxon>Coryphoideae</taxon>
        <taxon>Phoeniceae</taxon>
        <taxon>Phoenix</taxon>
    </lineage>
</organism>
<dbReference type="AlphaFoldDB" id="A0A8B9A0E3"/>
<accession>A0A8B9A0E3</accession>
<keyword evidence="4" id="KW-0472">Membrane</keyword>
<dbReference type="Pfam" id="PF12906">
    <property type="entry name" value="RINGv"/>
    <property type="match status" value="1"/>
</dbReference>
<dbReference type="GO" id="GO:0008270">
    <property type="term" value="F:zinc ion binding"/>
    <property type="evidence" value="ECO:0007669"/>
    <property type="project" value="UniProtKB-KW"/>
</dbReference>
<dbReference type="InterPro" id="IPR013083">
    <property type="entry name" value="Znf_RING/FYVE/PHD"/>
</dbReference>
<reference evidence="7" key="2">
    <citation type="submission" date="2025-08" db="UniProtKB">
        <authorList>
            <consortium name="RefSeq"/>
        </authorList>
    </citation>
    <scope>IDENTIFICATION</scope>
    <source>
        <tissue evidence="7">Young leaves</tissue>
    </source>
</reference>
<dbReference type="Proteomes" id="UP000228380">
    <property type="component" value="Chromosome 3"/>
</dbReference>
<evidence type="ECO:0000313" key="7">
    <source>
        <dbReference type="RefSeq" id="XP_038980055.1"/>
    </source>
</evidence>
<protein>
    <submittedName>
        <fullName evidence="7">Uncharacterized protein LOC103722642 isoform X2</fullName>
    </submittedName>
</protein>
<dbReference type="InterPro" id="IPR011016">
    <property type="entry name" value="Znf_RING-CH"/>
</dbReference>
<dbReference type="CDD" id="cd16495">
    <property type="entry name" value="RING_CH-C4HC3_MARCH"/>
    <property type="match status" value="1"/>
</dbReference>
<keyword evidence="4" id="KW-1133">Transmembrane helix</keyword>
<dbReference type="Gene3D" id="3.30.40.10">
    <property type="entry name" value="Zinc/RING finger domain, C3HC4 (zinc finger)"/>
    <property type="match status" value="1"/>
</dbReference>
<keyword evidence="3" id="KW-0862">Zinc</keyword>
<dbReference type="PANTHER" id="PTHR46214:SF30">
    <property type="entry name" value="OS01G0850200 PROTEIN"/>
    <property type="match status" value="1"/>
</dbReference>
<feature type="domain" description="RING-CH-type" evidence="5">
    <location>
        <begin position="75"/>
        <end position="137"/>
    </location>
</feature>
<sequence>MPFCVLLLVRPSKEDQPWHSPCNSNRSGSAYDEDRFSGASHHEIDGVPESCRKSCVSDCSVEIDLENGISEIKANNAKVEKDCRICHLSLEESGIPIVLGCSCKGDLAAAHKQCAETWFKIKGNKTCEICGSTAQNVVVTGESEFIEQWNETSSSTAPPAPPSETRSFWQGHRFLNFLLACMVFAFVISWLFHFNVPG</sequence>
<keyword evidence="4" id="KW-0812">Transmembrane</keyword>
<name>A0A8B9A0E3_PHODC</name>
<evidence type="ECO:0000256" key="4">
    <source>
        <dbReference type="SAM" id="Phobius"/>
    </source>
</evidence>
<evidence type="ECO:0000256" key="3">
    <source>
        <dbReference type="ARBA" id="ARBA00022833"/>
    </source>
</evidence>
<evidence type="ECO:0000256" key="1">
    <source>
        <dbReference type="ARBA" id="ARBA00022723"/>
    </source>
</evidence>
<reference evidence="6" key="1">
    <citation type="journal article" date="2019" name="Nat. Commun.">
        <title>Genome-wide association mapping of date palm fruit traits.</title>
        <authorList>
            <person name="Hazzouri K.M."/>
            <person name="Gros-Balthazard M."/>
            <person name="Flowers J.M."/>
            <person name="Copetti D."/>
            <person name="Lemansour A."/>
            <person name="Lebrun M."/>
            <person name="Masmoudi K."/>
            <person name="Ferrand S."/>
            <person name="Dhar M.I."/>
            <person name="Fresquez Z.A."/>
            <person name="Rosas U."/>
            <person name="Zhang J."/>
            <person name="Talag J."/>
            <person name="Lee S."/>
            <person name="Kudrna D."/>
            <person name="Powell R.F."/>
            <person name="Leitch I.J."/>
            <person name="Krueger R.R."/>
            <person name="Wing R.A."/>
            <person name="Amiri K.M.A."/>
            <person name="Purugganan M.D."/>
        </authorList>
    </citation>
    <scope>NUCLEOTIDE SEQUENCE [LARGE SCALE GENOMIC DNA]</scope>
    <source>
        <strain evidence="6">cv. Khalas</strain>
    </source>
</reference>
<dbReference type="PANTHER" id="PTHR46214">
    <property type="entry name" value="ZINC FINGER, RING-CH-TYPE"/>
    <property type="match status" value="1"/>
</dbReference>